<evidence type="ECO:0008006" key="3">
    <source>
        <dbReference type="Google" id="ProtNLM"/>
    </source>
</evidence>
<dbReference type="SUPFAM" id="SSF53756">
    <property type="entry name" value="UDP-Glycosyltransferase/glycogen phosphorylase"/>
    <property type="match status" value="1"/>
</dbReference>
<dbReference type="AlphaFoldDB" id="A0A2H0LYM4"/>
<dbReference type="Gene3D" id="3.40.50.2000">
    <property type="entry name" value="Glycogen Phosphorylase B"/>
    <property type="match status" value="2"/>
</dbReference>
<protein>
    <recommendedName>
        <fullName evidence="3">Glycosyltransferase subfamily 4-like N-terminal domain-containing protein</fullName>
    </recommendedName>
</protein>
<dbReference type="Proteomes" id="UP000229641">
    <property type="component" value="Unassembled WGS sequence"/>
</dbReference>
<dbReference type="CDD" id="cd03801">
    <property type="entry name" value="GT4_PimA-like"/>
    <property type="match status" value="1"/>
</dbReference>
<gene>
    <name evidence="1" type="ORF">COV72_02905</name>
</gene>
<accession>A0A2H0LYM4</accession>
<dbReference type="PANTHER" id="PTHR12526">
    <property type="entry name" value="GLYCOSYLTRANSFERASE"/>
    <property type="match status" value="1"/>
</dbReference>
<name>A0A2H0LYM4_9BACT</name>
<evidence type="ECO:0000313" key="1">
    <source>
        <dbReference type="EMBL" id="PIQ89472.1"/>
    </source>
</evidence>
<reference evidence="1 2" key="1">
    <citation type="submission" date="2017-09" db="EMBL/GenBank/DDBJ databases">
        <title>Depth-based differentiation of microbial function through sediment-hosted aquifers and enrichment of novel symbionts in the deep terrestrial subsurface.</title>
        <authorList>
            <person name="Probst A.J."/>
            <person name="Ladd B."/>
            <person name="Jarett J.K."/>
            <person name="Geller-Mcgrath D.E."/>
            <person name="Sieber C.M."/>
            <person name="Emerson J.B."/>
            <person name="Anantharaman K."/>
            <person name="Thomas B.C."/>
            <person name="Malmstrom R."/>
            <person name="Stieglmeier M."/>
            <person name="Klingl A."/>
            <person name="Woyke T."/>
            <person name="Ryan C.M."/>
            <person name="Banfield J.F."/>
        </authorList>
    </citation>
    <scope>NUCLEOTIDE SEQUENCE [LARGE SCALE GENOMIC DNA]</scope>
    <source>
        <strain evidence="1">CG11_big_fil_rev_8_21_14_0_20_42_13</strain>
    </source>
</reference>
<evidence type="ECO:0000313" key="2">
    <source>
        <dbReference type="Proteomes" id="UP000229641"/>
    </source>
</evidence>
<proteinExistence type="predicted"/>
<dbReference type="Pfam" id="PF13692">
    <property type="entry name" value="Glyco_trans_1_4"/>
    <property type="match status" value="1"/>
</dbReference>
<dbReference type="EMBL" id="PCWA01000037">
    <property type="protein sequence ID" value="PIQ89472.1"/>
    <property type="molecule type" value="Genomic_DNA"/>
</dbReference>
<comment type="caution">
    <text evidence="1">The sequence shown here is derived from an EMBL/GenBank/DDBJ whole genome shotgun (WGS) entry which is preliminary data.</text>
</comment>
<organism evidence="1 2">
    <name type="scientific">Candidatus Ghiorseimicrobium undicola</name>
    <dbReference type="NCBI Taxonomy" id="1974746"/>
    <lineage>
        <taxon>Bacteria</taxon>
        <taxon>Pseudomonadati</taxon>
        <taxon>Candidatus Omnitrophota</taxon>
        <taxon>Candidatus Ghiorseimicrobium</taxon>
    </lineage>
</organism>
<sequence length="393" mass="45135">MKALFLIRDLPYPATHGYKKRNYFLIRALARRDINIALFVEEADKNSNEAIAHLKSYCKDVMILGRKKQNKLIAAFLSLFSALPFSIKLRTFPEVRAQIARYLSENPQDLIICDAIHRALNIPFDNKTPKLLYEHNIESTIIKRYSKFEKNMFKKIFALIEYLKFKNIEPKIWRMFDCAAACSLHDKKIMQKRTNAANIIVVNNGVESGYFNPDPYEIVRNSIVYSGQIGWHPNEDAIIYFVENIYPLIKEKNHGVKFWIVGDKPSKRVKETAKNDKSIIVTGFVKDIRDYIGKAHVFVVPLRIGGGTRLKILEALSMKKAVVTTSVGCEGLETENNKHLLIRDNPRDFASAVLDILEDKPPYQNLGKEGRGLIEKKYDWGVVFEELNKVLAP</sequence>